<keyword evidence="3" id="KW-0653">Protein transport</keyword>
<keyword evidence="2" id="KW-0813">Transport</keyword>
<protein>
    <recommendedName>
        <fullName evidence="8">Importin subunit alpha</fullName>
    </recommendedName>
</protein>
<dbReference type="AlphaFoldDB" id="A0A0G4GHB2"/>
<dbReference type="SMART" id="SM00185">
    <property type="entry name" value="ARM"/>
    <property type="match status" value="6"/>
</dbReference>
<dbReference type="EMBL" id="CDMY01000666">
    <property type="protein sequence ID" value="CEM29127.1"/>
    <property type="molecule type" value="Genomic_DNA"/>
</dbReference>
<evidence type="ECO:0000256" key="2">
    <source>
        <dbReference type="ARBA" id="ARBA00022448"/>
    </source>
</evidence>
<evidence type="ECO:0000313" key="6">
    <source>
        <dbReference type="EMBL" id="CEM29127.1"/>
    </source>
</evidence>
<proteinExistence type="inferred from homology"/>
<feature type="compositionally biased region" description="Acidic residues" evidence="5">
    <location>
        <begin position="504"/>
        <end position="513"/>
    </location>
</feature>
<dbReference type="PROSITE" id="PS50176">
    <property type="entry name" value="ARM_REPEAT"/>
    <property type="match status" value="1"/>
</dbReference>
<comment type="similarity">
    <text evidence="1">Belongs to the importin alpha family.</text>
</comment>
<evidence type="ECO:0008006" key="8">
    <source>
        <dbReference type="Google" id="ProtNLM"/>
    </source>
</evidence>
<evidence type="ECO:0000256" key="1">
    <source>
        <dbReference type="ARBA" id="ARBA00010394"/>
    </source>
</evidence>
<evidence type="ECO:0000313" key="7">
    <source>
        <dbReference type="Proteomes" id="UP000041254"/>
    </source>
</evidence>
<dbReference type="VEuPathDB" id="CryptoDB:Vbra_9976"/>
<sequence>MESAANSATEDGHPSPQAVLDKASSLYKAIRTKKNYDQTVEQRGSEAVEAEITGVMADIRHLIASASDPLLRMGAIYELVGLLSIEHIEGIGQKAVDVGLLPVLIGQLGGPEVQTGAARVICLLAVDHAEAVVNAGAVPPLVQLVSSHTGDVRLGAIDVLRNITAGSATRRDAVLAAGILEPLLRVMQESSDNSDVPAWSARLLCNLWSVPESDLENQPVPVTFPVVPLAECVPFVPVLAGLIAAPQQDNHVMRSARRALAHFAVLSYKKGTDADRDALVECGAVASIKTLLEMAEPKIKAVACLVVYFVAEGTTAHKQAVIDGGLVPLLIGSASGGDTGAILKMVAARVIGRLLLGSQQQIEYVVECGGIQPICVLLDDVGEVIGDTISVLDNILSAGRQKQGDEGLPDNPYCTLLEQAGGVDKLADLQTHTDILIAARAIAILANHFRPRVDEQRLNGLIQAGVIQAESDDDDDDDDDGDGESDGAGDLDTDSGSDGHDSDSDGEGEGEEA</sequence>
<accession>A0A0G4GHB2</accession>
<dbReference type="InParanoid" id="A0A0G4GHB2"/>
<feature type="repeat" description="ARM" evidence="4">
    <location>
        <begin position="136"/>
        <end position="178"/>
    </location>
</feature>
<dbReference type="OrthoDB" id="436939at2759"/>
<dbReference type="GO" id="GO:0015031">
    <property type="term" value="P:protein transport"/>
    <property type="evidence" value="ECO:0007669"/>
    <property type="project" value="UniProtKB-KW"/>
</dbReference>
<dbReference type="Proteomes" id="UP000041254">
    <property type="component" value="Unassembled WGS sequence"/>
</dbReference>
<dbReference type="InterPro" id="IPR000225">
    <property type="entry name" value="Armadillo"/>
</dbReference>
<name>A0A0G4GHB2_VITBC</name>
<keyword evidence="7" id="KW-1185">Reference proteome</keyword>
<gene>
    <name evidence="6" type="ORF">Vbra_9976</name>
</gene>
<dbReference type="InterPro" id="IPR032413">
    <property type="entry name" value="Arm_3"/>
</dbReference>
<organism evidence="6 7">
    <name type="scientific">Vitrella brassicaformis (strain CCMP3155)</name>
    <dbReference type="NCBI Taxonomy" id="1169540"/>
    <lineage>
        <taxon>Eukaryota</taxon>
        <taxon>Sar</taxon>
        <taxon>Alveolata</taxon>
        <taxon>Colpodellida</taxon>
        <taxon>Vitrellaceae</taxon>
        <taxon>Vitrella</taxon>
    </lineage>
</organism>
<dbReference type="Gene3D" id="1.25.10.10">
    <property type="entry name" value="Leucine-rich Repeat Variant"/>
    <property type="match status" value="1"/>
</dbReference>
<dbReference type="InterPro" id="IPR016024">
    <property type="entry name" value="ARM-type_fold"/>
</dbReference>
<dbReference type="Pfam" id="PF00514">
    <property type="entry name" value="Arm"/>
    <property type="match status" value="1"/>
</dbReference>
<dbReference type="PhylomeDB" id="A0A0G4GHB2"/>
<evidence type="ECO:0000256" key="4">
    <source>
        <dbReference type="PROSITE-ProRule" id="PRU00259"/>
    </source>
</evidence>
<evidence type="ECO:0000256" key="3">
    <source>
        <dbReference type="ARBA" id="ARBA00022927"/>
    </source>
</evidence>
<evidence type="ECO:0000256" key="5">
    <source>
        <dbReference type="SAM" id="MobiDB-lite"/>
    </source>
</evidence>
<feature type="region of interest" description="Disordered" evidence="5">
    <location>
        <begin position="467"/>
        <end position="513"/>
    </location>
</feature>
<dbReference type="SUPFAM" id="SSF48371">
    <property type="entry name" value="ARM repeat"/>
    <property type="match status" value="1"/>
</dbReference>
<dbReference type="InterPro" id="IPR011989">
    <property type="entry name" value="ARM-like"/>
</dbReference>
<feature type="compositionally biased region" description="Acidic residues" evidence="5">
    <location>
        <begin position="470"/>
        <end position="495"/>
    </location>
</feature>
<dbReference type="STRING" id="1169540.A0A0G4GHB2"/>
<reference evidence="6 7" key="1">
    <citation type="submission" date="2014-11" db="EMBL/GenBank/DDBJ databases">
        <authorList>
            <person name="Zhu J."/>
            <person name="Qi W."/>
            <person name="Song R."/>
        </authorList>
    </citation>
    <scope>NUCLEOTIDE SEQUENCE [LARGE SCALE GENOMIC DNA]</scope>
</reference>
<dbReference type="Pfam" id="PF16186">
    <property type="entry name" value="Arm_3"/>
    <property type="match status" value="1"/>
</dbReference>
<dbReference type="PANTHER" id="PTHR23316">
    <property type="entry name" value="IMPORTIN ALPHA"/>
    <property type="match status" value="1"/>
</dbReference>